<proteinExistence type="inferred from homology"/>
<dbReference type="SUPFAM" id="SSF50249">
    <property type="entry name" value="Nucleic acid-binding proteins"/>
    <property type="match status" value="1"/>
</dbReference>
<dbReference type="CDD" id="cd04496">
    <property type="entry name" value="SSB_OBF"/>
    <property type="match status" value="1"/>
</dbReference>
<sequence length="114" mass="13071">MINKVILVGRITKDPELKNTNTDTYFVKFTLAVNRIVSVSSEKKTDFITCTVFGKQAENLEKYISKGALLGVEGSIRVENWEKDGETQWQTSVVCNNIQFLESKKNPRNLYDEY</sequence>
<gene>
    <name evidence="4" type="primary">ssb</name>
</gene>
<name>A0A0A7EAG0_9MOLU</name>
<dbReference type="Gene3D" id="2.40.50.140">
    <property type="entry name" value="Nucleic acid-binding proteins"/>
    <property type="match status" value="1"/>
</dbReference>
<accession>A0A0A7EAG0</accession>
<evidence type="ECO:0000256" key="1">
    <source>
        <dbReference type="ARBA" id="ARBA00023125"/>
    </source>
</evidence>
<dbReference type="InterPro" id="IPR011344">
    <property type="entry name" value="ssDNA-bd"/>
</dbReference>
<dbReference type="NCBIfam" id="TIGR00621">
    <property type="entry name" value="ssb"/>
    <property type="match status" value="1"/>
</dbReference>
<dbReference type="EMBL" id="KJ081242">
    <property type="protein sequence ID" value="AIY62704.1"/>
    <property type="molecule type" value="Genomic_DNA"/>
</dbReference>
<protein>
    <recommendedName>
        <fullName evidence="2 3">Single-stranded DNA-binding protein</fullName>
        <shortName evidence="2">SSB</shortName>
    </recommendedName>
</protein>
<dbReference type="InterPro" id="IPR000424">
    <property type="entry name" value="Primosome_PriB/ssb"/>
</dbReference>
<reference evidence="4" key="1">
    <citation type="submission" date="2014-01" db="EMBL/GenBank/DDBJ databases">
        <title>SSB protein genes analysis in the genomes of bacteria from the genus 'Candidatus Phytoplasma'.</title>
        <authorList>
            <person name="Pinteric M."/>
            <person name="Slovic A."/>
            <person name="Seruga Music M."/>
        </authorList>
    </citation>
    <scope>NUCLEOTIDE SEQUENCE</scope>
</reference>
<dbReference type="Pfam" id="PF00436">
    <property type="entry name" value="SSB"/>
    <property type="match status" value="1"/>
</dbReference>
<organism evidence="4">
    <name type="scientific">'Populus nigra' stolbur phytoplasma</name>
    <dbReference type="NCBI Taxonomy" id="1577963"/>
    <lineage>
        <taxon>Bacteria</taxon>
        <taxon>Bacillati</taxon>
        <taxon>Mycoplasmatota</taxon>
        <taxon>Mollicutes</taxon>
        <taxon>Acholeplasmatales</taxon>
        <taxon>Acholeplasmataceae</taxon>
        <taxon>Candidatus Phytoplasma</taxon>
        <taxon>16SrXII (Stolbur group)</taxon>
    </lineage>
</organism>
<comment type="subunit">
    <text evidence="2">Homotetramer.</text>
</comment>
<dbReference type="HAMAP" id="MF_00984">
    <property type="entry name" value="SSB"/>
    <property type="match status" value="1"/>
</dbReference>
<dbReference type="GO" id="GO:0006260">
    <property type="term" value="P:DNA replication"/>
    <property type="evidence" value="ECO:0007669"/>
    <property type="project" value="InterPro"/>
</dbReference>
<dbReference type="InterPro" id="IPR012340">
    <property type="entry name" value="NA-bd_OB-fold"/>
</dbReference>
<evidence type="ECO:0000313" key="4">
    <source>
        <dbReference type="EMBL" id="AIY62704.1"/>
    </source>
</evidence>
<dbReference type="PIRSF" id="PIRSF002070">
    <property type="entry name" value="SSB"/>
    <property type="match status" value="1"/>
</dbReference>
<dbReference type="GO" id="GO:0009295">
    <property type="term" value="C:nucleoid"/>
    <property type="evidence" value="ECO:0007669"/>
    <property type="project" value="TreeGrafter"/>
</dbReference>
<dbReference type="EMBL" id="KJ081240">
    <property type="protein sequence ID" value="AIY62702.1"/>
    <property type="molecule type" value="Genomic_DNA"/>
</dbReference>
<keyword evidence="1 2" id="KW-0238">DNA-binding</keyword>
<dbReference type="PROSITE" id="PS50935">
    <property type="entry name" value="SSB"/>
    <property type="match status" value="1"/>
</dbReference>
<evidence type="ECO:0000256" key="2">
    <source>
        <dbReference type="HAMAP-Rule" id="MF_00984"/>
    </source>
</evidence>
<evidence type="ECO:0000256" key="3">
    <source>
        <dbReference type="PIRNR" id="PIRNR002070"/>
    </source>
</evidence>
<dbReference type="PANTHER" id="PTHR10302">
    <property type="entry name" value="SINGLE-STRANDED DNA-BINDING PROTEIN"/>
    <property type="match status" value="1"/>
</dbReference>
<comment type="caution">
    <text evidence="2">Lacks conserved residue(s) required for the propagation of feature annotation.</text>
</comment>
<dbReference type="PANTHER" id="PTHR10302:SF27">
    <property type="entry name" value="SINGLE-STRANDED DNA-BINDING PROTEIN"/>
    <property type="match status" value="1"/>
</dbReference>
<dbReference type="GO" id="GO:0003697">
    <property type="term" value="F:single-stranded DNA binding"/>
    <property type="evidence" value="ECO:0007669"/>
    <property type="project" value="UniProtKB-UniRule"/>
</dbReference>
<dbReference type="AlphaFoldDB" id="A0A0A7EAG0"/>
<dbReference type="EMBL" id="KJ081239">
    <property type="protein sequence ID" value="AIY62701.1"/>
    <property type="molecule type" value="Genomic_DNA"/>
</dbReference>